<reference evidence="2" key="1">
    <citation type="submission" date="2016-10" db="EMBL/GenBank/DDBJ databases">
        <authorList>
            <person name="Varghese N."/>
            <person name="Submissions S."/>
        </authorList>
    </citation>
    <scope>NUCLEOTIDE SEQUENCE [LARGE SCALE GENOMIC DNA]</scope>
    <source>
        <strain evidence="2">CCM 7469</strain>
    </source>
</reference>
<dbReference type="EMBL" id="FNDS01000015">
    <property type="protein sequence ID" value="SDI66472.1"/>
    <property type="molecule type" value="Genomic_DNA"/>
</dbReference>
<sequence length="362" mass="37427">MANSFTSGQQWSAGLQAQGLRCAALVLGVCLSHGVRADMLALDDDQLAEVQGAGIGFVVDNAMVDGSKATTTITGLTDPSGKSVSIAVRNLYLGATGSNKGATLAPVTIGRLAYPFKLNLYKGSVLTTQLSDGRTVSTLPSDADVLELAFPPLISGSAGQPCISGYAGAGSGCSSRASEKLDLGARFDFTLPSGTTTRTDVLNLNFQELAMDGSYLRFWGSSARSQLVGELRLNLYAKTLDIMSCAAGTTNCSSAAEMAARSVYLTNAYASVALGYGKSQPLLFSVASDGNFNLELPALTSANAADFYANAPRTSLVIDNLNFGGTRPSYGVAPADGSGVNLGRSELSGLSFNYLKVTSHSL</sequence>
<gene>
    <name evidence="1" type="ORF">SAMN05216272_1159</name>
</gene>
<evidence type="ECO:0000313" key="1">
    <source>
        <dbReference type="EMBL" id="SDI66472.1"/>
    </source>
</evidence>
<protein>
    <submittedName>
        <fullName evidence="1">Uncharacterized protein</fullName>
    </submittedName>
</protein>
<dbReference type="STRING" id="428992.SAMN05216272_1159"/>
<accession>A0A1G8MF28</accession>
<keyword evidence="2" id="KW-1185">Reference proteome</keyword>
<dbReference type="Proteomes" id="UP000199636">
    <property type="component" value="Unassembled WGS sequence"/>
</dbReference>
<evidence type="ECO:0000313" key="2">
    <source>
        <dbReference type="Proteomes" id="UP000199636"/>
    </source>
</evidence>
<dbReference type="AlphaFoldDB" id="A0A1G8MF28"/>
<name>A0A1G8MF28_9PSED</name>
<organism evidence="1 2">
    <name type="scientific">Pseudomonas panipatensis</name>
    <dbReference type="NCBI Taxonomy" id="428992"/>
    <lineage>
        <taxon>Bacteria</taxon>
        <taxon>Pseudomonadati</taxon>
        <taxon>Pseudomonadota</taxon>
        <taxon>Gammaproteobacteria</taxon>
        <taxon>Pseudomonadales</taxon>
        <taxon>Pseudomonadaceae</taxon>
        <taxon>Pseudomonas</taxon>
    </lineage>
</organism>
<proteinExistence type="predicted"/>